<feature type="transmembrane region" description="Helical" evidence="1">
    <location>
        <begin position="199"/>
        <end position="216"/>
    </location>
</feature>
<gene>
    <name evidence="2" type="ORF">RN51_00714</name>
</gene>
<feature type="transmembrane region" description="Helical" evidence="1">
    <location>
        <begin position="336"/>
        <end position="355"/>
    </location>
</feature>
<organism evidence="2 3">
    <name type="scientific">Microbacterium oxydans</name>
    <dbReference type="NCBI Taxonomy" id="82380"/>
    <lineage>
        <taxon>Bacteria</taxon>
        <taxon>Bacillati</taxon>
        <taxon>Actinomycetota</taxon>
        <taxon>Actinomycetes</taxon>
        <taxon>Micrococcales</taxon>
        <taxon>Microbacteriaceae</taxon>
        <taxon>Microbacterium</taxon>
    </lineage>
</organism>
<comment type="caution">
    <text evidence="2">The sequence shown here is derived from an EMBL/GenBank/DDBJ whole genome shotgun (WGS) entry which is preliminary data.</text>
</comment>
<feature type="transmembrane region" description="Helical" evidence="1">
    <location>
        <begin position="367"/>
        <end position="389"/>
    </location>
</feature>
<evidence type="ECO:0000313" key="2">
    <source>
        <dbReference type="EMBL" id="KJL25267.1"/>
    </source>
</evidence>
<dbReference type="Proteomes" id="UP000033725">
    <property type="component" value="Unassembled WGS sequence"/>
</dbReference>
<name>A0A0F0KWI3_9MICO</name>
<evidence type="ECO:0000313" key="3">
    <source>
        <dbReference type="Proteomes" id="UP000033725"/>
    </source>
</evidence>
<feature type="transmembrane region" description="Helical" evidence="1">
    <location>
        <begin position="114"/>
        <end position="132"/>
    </location>
</feature>
<keyword evidence="1" id="KW-0812">Transmembrane</keyword>
<feature type="transmembrane region" description="Helical" evidence="1">
    <location>
        <begin position="175"/>
        <end position="193"/>
    </location>
</feature>
<feature type="transmembrane region" description="Helical" evidence="1">
    <location>
        <begin position="228"/>
        <end position="249"/>
    </location>
</feature>
<dbReference type="EMBL" id="JYIV01000017">
    <property type="protein sequence ID" value="KJL25267.1"/>
    <property type="molecule type" value="Genomic_DNA"/>
</dbReference>
<dbReference type="RefSeq" id="WP_045262654.1">
    <property type="nucleotide sequence ID" value="NZ_JYIV01000017.1"/>
</dbReference>
<evidence type="ECO:0000256" key="1">
    <source>
        <dbReference type="SAM" id="Phobius"/>
    </source>
</evidence>
<feature type="transmembrane region" description="Helical" evidence="1">
    <location>
        <begin position="277"/>
        <end position="298"/>
    </location>
</feature>
<dbReference type="OrthoDB" id="5124221at2"/>
<protein>
    <recommendedName>
        <fullName evidence="4">Glycosyltransferase RgtA/B/C/D-like domain-containing protein</fullName>
    </recommendedName>
</protein>
<keyword evidence="1" id="KW-0472">Membrane</keyword>
<proteinExistence type="predicted"/>
<evidence type="ECO:0008006" key="4">
    <source>
        <dbReference type="Google" id="ProtNLM"/>
    </source>
</evidence>
<sequence length="499" mass="53081">MRRVWVREVAGWSGALAVAVITVGQVASSARSDLLFRDGDSLIVGLFSRSLLSGMPLDWAMSSVLFVPEISVFSGLDAALPLDLNGLLAVNAVINMLALYGAFRVAAGRRRDGAAPVAWALLGLGVFGILAMTDLSASRDALDLASLLLTATYYSATVVAVVLSVGLVRRVVDRRTGGVGSLIALGGTAAVSTLSNPLFAAWATFPLSLILLVMLLRSAPRVRSATILVVLAIGTVLGFLGRIPFRAWIANTGAGYIQPALWTESLGYYGGLLVDRLATPAGVIGTVIVIALVAWAIVRMLREDDIGSWFVAAVSWAMPALVLVGAIALGTHAARYLQPLAFGPVLAMVAAPRAWRGPVRLRRILTAATAVLLLIGGALSVPRLVAAIATPDPDLACVTDWVDASERIGAGQFWTVRLPKVHLDDPRRLVQVDHELNAYAWLVNREDFDVDGVSFLVEDSQTVSWQLSTPAKPDEVVECGRYRILDFGDRVLPLGPQHS</sequence>
<reference evidence="2 3" key="1">
    <citation type="submission" date="2015-02" db="EMBL/GenBank/DDBJ databases">
        <title>Draft genome sequences of ten Microbacterium spp. with emphasis on heavy metal contaminated environments.</title>
        <authorList>
            <person name="Corretto E."/>
        </authorList>
    </citation>
    <scope>NUCLEOTIDE SEQUENCE [LARGE SCALE GENOMIC DNA]</scope>
    <source>
        <strain evidence="2 3">BEL163</strain>
    </source>
</reference>
<feature type="transmembrane region" description="Helical" evidence="1">
    <location>
        <begin position="12"/>
        <end position="30"/>
    </location>
</feature>
<dbReference type="PATRIC" id="fig|82380.10.peg.714"/>
<keyword evidence="1" id="KW-1133">Transmembrane helix</keyword>
<feature type="transmembrane region" description="Helical" evidence="1">
    <location>
        <begin position="87"/>
        <end position="107"/>
    </location>
</feature>
<accession>A0A0F0KWI3</accession>
<feature type="transmembrane region" description="Helical" evidence="1">
    <location>
        <begin position="310"/>
        <end position="330"/>
    </location>
</feature>
<dbReference type="AlphaFoldDB" id="A0A0F0KWI3"/>
<feature type="transmembrane region" description="Helical" evidence="1">
    <location>
        <begin position="144"/>
        <end position="168"/>
    </location>
</feature>